<dbReference type="GO" id="GO:0016020">
    <property type="term" value="C:membrane"/>
    <property type="evidence" value="ECO:0007669"/>
    <property type="project" value="GOC"/>
</dbReference>
<dbReference type="KEGG" id="aram:KAR29_00155"/>
<keyword evidence="2" id="KW-0255">Endonuclease</keyword>
<dbReference type="GO" id="GO:0004519">
    <property type="term" value="F:endonuclease activity"/>
    <property type="evidence" value="ECO:0007669"/>
    <property type="project" value="UniProtKB-KW"/>
</dbReference>
<keyword evidence="2" id="KW-0540">Nuclease</keyword>
<protein>
    <submittedName>
        <fullName evidence="2">Endonuclease/exonuclease/phosphatase family protein</fullName>
    </submittedName>
</protein>
<dbReference type="EMBL" id="CP072943">
    <property type="protein sequence ID" value="QTX32403.1"/>
    <property type="molecule type" value="Genomic_DNA"/>
</dbReference>
<dbReference type="GO" id="GO:0006506">
    <property type="term" value="P:GPI anchor biosynthetic process"/>
    <property type="evidence" value="ECO:0007669"/>
    <property type="project" value="TreeGrafter"/>
</dbReference>
<organism evidence="2 3">
    <name type="scientific">Aminithiophilus ramosus</name>
    <dbReference type="NCBI Taxonomy" id="3029084"/>
    <lineage>
        <taxon>Bacteria</taxon>
        <taxon>Thermotogati</taxon>
        <taxon>Synergistota</taxon>
        <taxon>Synergistia</taxon>
        <taxon>Synergistales</taxon>
        <taxon>Aminithiophilaceae</taxon>
        <taxon>Aminithiophilus</taxon>
    </lineage>
</organism>
<dbReference type="PANTHER" id="PTHR14859:SF1">
    <property type="entry name" value="PGAP2-INTERACTING PROTEIN"/>
    <property type="match status" value="1"/>
</dbReference>
<evidence type="ECO:0000313" key="3">
    <source>
        <dbReference type="Proteomes" id="UP000671879"/>
    </source>
</evidence>
<dbReference type="Gene3D" id="3.60.10.10">
    <property type="entry name" value="Endonuclease/exonuclease/phosphatase"/>
    <property type="match status" value="1"/>
</dbReference>
<keyword evidence="2" id="KW-0378">Hydrolase</keyword>
<dbReference type="AlphaFoldDB" id="A0A9Q7ACJ6"/>
<evidence type="ECO:0000313" key="2">
    <source>
        <dbReference type="EMBL" id="QTX32403.1"/>
    </source>
</evidence>
<dbReference type="InterPro" id="IPR005135">
    <property type="entry name" value="Endo/exonuclease/phosphatase"/>
</dbReference>
<gene>
    <name evidence="2" type="ORF">KAR29_00155</name>
</gene>
<dbReference type="InterPro" id="IPR036691">
    <property type="entry name" value="Endo/exonu/phosph_ase_sf"/>
</dbReference>
<dbReference type="RefSeq" id="WP_274373636.1">
    <property type="nucleotide sequence ID" value="NZ_CP072943.1"/>
</dbReference>
<dbReference type="Proteomes" id="UP000671879">
    <property type="component" value="Chromosome"/>
</dbReference>
<feature type="domain" description="Endonuclease/exonuclease/phosphatase" evidence="1">
    <location>
        <begin position="7"/>
        <end position="232"/>
    </location>
</feature>
<dbReference type="PANTHER" id="PTHR14859">
    <property type="entry name" value="CALCOFLUOR WHITE HYPERSENSITIVE PROTEIN PRECURSOR"/>
    <property type="match status" value="1"/>
</dbReference>
<dbReference type="Pfam" id="PF03372">
    <property type="entry name" value="Exo_endo_phos"/>
    <property type="match status" value="1"/>
</dbReference>
<reference evidence="3" key="1">
    <citation type="submission" date="2021-04" db="EMBL/GenBank/DDBJ databases">
        <title>A novel Synergistetes isolate from a pyrite-forming mixed culture.</title>
        <authorList>
            <person name="Bunk B."/>
            <person name="Sproer C."/>
            <person name="Spring S."/>
            <person name="Pester M."/>
        </authorList>
    </citation>
    <scope>NUCLEOTIDE SEQUENCE [LARGE SCALE GENOMIC DNA]</scope>
    <source>
        <strain evidence="3">J.5.4.2-T.3.5.2</strain>
    </source>
</reference>
<name>A0A9Q7ACJ6_9BACT</name>
<sequence>MRILFYNIRYGTGCGWSYHLPFPFAGFFRPARGGTERIGALLDDLDVDVACLCEVDGGSYRQGGRNQARSLAPRSWNHAFSPKYGTSPLSRLPLLSTQGNAVLSRLPIVASRENLFSRGVKRSLLEVEFPGFTVLLAHLSLGRSARKTQLEELALRCRSLDRPLLVGGDFNLLRGSQELKPLLEATGLVDADATARPTFPSRRPTRRLDCLLTTPDVRVRTFDLPDVTLSDHLPLLCDVDIASGRDRR</sequence>
<keyword evidence="3" id="KW-1185">Reference proteome</keyword>
<dbReference type="SUPFAM" id="SSF56219">
    <property type="entry name" value="DNase I-like"/>
    <property type="match status" value="1"/>
</dbReference>
<dbReference type="InterPro" id="IPR051916">
    <property type="entry name" value="GPI-anchor_lipid_remodeler"/>
</dbReference>
<proteinExistence type="predicted"/>
<accession>A0A9Q7ACJ6</accession>
<evidence type="ECO:0000259" key="1">
    <source>
        <dbReference type="Pfam" id="PF03372"/>
    </source>
</evidence>